<organism evidence="3 4">
    <name type="scientific">Nocardiopsis endophytica</name>
    <dbReference type="NCBI Taxonomy" id="3018445"/>
    <lineage>
        <taxon>Bacteria</taxon>
        <taxon>Bacillati</taxon>
        <taxon>Actinomycetota</taxon>
        <taxon>Actinomycetes</taxon>
        <taxon>Streptosporangiales</taxon>
        <taxon>Nocardiopsidaceae</taxon>
        <taxon>Nocardiopsis</taxon>
    </lineage>
</organism>
<proteinExistence type="predicted"/>
<accession>A0ABT4U438</accession>
<sequence length="147" mass="15423">MRRQHARGASIAWVSVGCAALLAFAAACGQNGEEPALDENSPPELRTMEASPSPSGEERTLRLSQGSIDRSSDLTLSLSRVTDGEARLTVVEGPEITEEEKVTAAEGDSVELDNGYTITFDKVENAPEDHEGVGGAGAVELTVSPPE</sequence>
<evidence type="ECO:0008006" key="5">
    <source>
        <dbReference type="Google" id="ProtNLM"/>
    </source>
</evidence>
<feature type="chain" id="PRO_5045209894" description="Lipoprotein" evidence="2">
    <location>
        <begin position="26"/>
        <end position="147"/>
    </location>
</feature>
<gene>
    <name evidence="3" type="ORF">O4J56_10555</name>
</gene>
<comment type="caution">
    <text evidence="3">The sequence shown here is derived from an EMBL/GenBank/DDBJ whole genome shotgun (WGS) entry which is preliminary data.</text>
</comment>
<keyword evidence="4" id="KW-1185">Reference proteome</keyword>
<feature type="region of interest" description="Disordered" evidence="1">
    <location>
        <begin position="32"/>
        <end position="68"/>
    </location>
</feature>
<dbReference type="PROSITE" id="PS51257">
    <property type="entry name" value="PROKAR_LIPOPROTEIN"/>
    <property type="match status" value="1"/>
</dbReference>
<reference evidence="3 4" key="1">
    <citation type="submission" date="2023-01" db="EMBL/GenBank/DDBJ databases">
        <title>Draft genome sequence of Nocardiopsis sp. RSe5-2 isolated from halophytes.</title>
        <authorList>
            <person name="Duangmal K."/>
            <person name="Chantavorakit T."/>
        </authorList>
    </citation>
    <scope>NUCLEOTIDE SEQUENCE [LARGE SCALE GENOMIC DNA]</scope>
    <source>
        <strain evidence="3 4">RSe5-2</strain>
    </source>
</reference>
<keyword evidence="2" id="KW-0732">Signal</keyword>
<dbReference type="Proteomes" id="UP001527866">
    <property type="component" value="Unassembled WGS sequence"/>
</dbReference>
<evidence type="ECO:0000256" key="1">
    <source>
        <dbReference type="SAM" id="MobiDB-lite"/>
    </source>
</evidence>
<name>A0ABT4U438_9ACTN</name>
<feature type="signal peptide" evidence="2">
    <location>
        <begin position="1"/>
        <end position="25"/>
    </location>
</feature>
<dbReference type="EMBL" id="JAQFWQ010000023">
    <property type="protein sequence ID" value="MDA2811077.1"/>
    <property type="molecule type" value="Genomic_DNA"/>
</dbReference>
<dbReference type="RefSeq" id="WP_270685542.1">
    <property type="nucleotide sequence ID" value="NZ_JAQFWQ010000023.1"/>
</dbReference>
<evidence type="ECO:0000313" key="4">
    <source>
        <dbReference type="Proteomes" id="UP001527866"/>
    </source>
</evidence>
<feature type="region of interest" description="Disordered" evidence="1">
    <location>
        <begin position="126"/>
        <end position="147"/>
    </location>
</feature>
<evidence type="ECO:0000313" key="3">
    <source>
        <dbReference type="EMBL" id="MDA2811077.1"/>
    </source>
</evidence>
<evidence type="ECO:0000256" key="2">
    <source>
        <dbReference type="SAM" id="SignalP"/>
    </source>
</evidence>
<protein>
    <recommendedName>
        <fullName evidence="5">Lipoprotein</fullName>
    </recommendedName>
</protein>